<name>A0A0C3BFW7_HEBCY</name>
<dbReference type="Proteomes" id="UP000053424">
    <property type="component" value="Unassembled WGS sequence"/>
</dbReference>
<reference evidence="2" key="2">
    <citation type="submission" date="2015-01" db="EMBL/GenBank/DDBJ databases">
        <title>Evolutionary Origins and Diversification of the Mycorrhizal Mutualists.</title>
        <authorList>
            <consortium name="DOE Joint Genome Institute"/>
            <consortium name="Mycorrhizal Genomics Consortium"/>
            <person name="Kohler A."/>
            <person name="Kuo A."/>
            <person name="Nagy L.G."/>
            <person name="Floudas D."/>
            <person name="Copeland A."/>
            <person name="Barry K.W."/>
            <person name="Cichocki N."/>
            <person name="Veneault-Fourrey C."/>
            <person name="LaButti K."/>
            <person name="Lindquist E.A."/>
            <person name="Lipzen A."/>
            <person name="Lundell T."/>
            <person name="Morin E."/>
            <person name="Murat C."/>
            <person name="Riley R."/>
            <person name="Ohm R."/>
            <person name="Sun H."/>
            <person name="Tunlid A."/>
            <person name="Henrissat B."/>
            <person name="Grigoriev I.V."/>
            <person name="Hibbett D.S."/>
            <person name="Martin F."/>
        </authorList>
    </citation>
    <scope>NUCLEOTIDE SEQUENCE [LARGE SCALE GENOMIC DNA]</scope>
    <source>
        <strain evidence="2">h7</strain>
    </source>
</reference>
<dbReference type="EMBL" id="KN831817">
    <property type="protein sequence ID" value="KIM35595.1"/>
    <property type="molecule type" value="Genomic_DNA"/>
</dbReference>
<protein>
    <submittedName>
        <fullName evidence="1">Uncharacterized protein</fullName>
    </submittedName>
</protein>
<evidence type="ECO:0000313" key="1">
    <source>
        <dbReference type="EMBL" id="KIM35595.1"/>
    </source>
</evidence>
<gene>
    <name evidence="1" type="ORF">M413DRAFT_449643</name>
</gene>
<reference evidence="1 2" key="1">
    <citation type="submission" date="2014-04" db="EMBL/GenBank/DDBJ databases">
        <authorList>
            <consortium name="DOE Joint Genome Institute"/>
            <person name="Kuo A."/>
            <person name="Gay G."/>
            <person name="Dore J."/>
            <person name="Kohler A."/>
            <person name="Nagy L.G."/>
            <person name="Floudas D."/>
            <person name="Copeland A."/>
            <person name="Barry K.W."/>
            <person name="Cichocki N."/>
            <person name="Veneault-Fourrey C."/>
            <person name="LaButti K."/>
            <person name="Lindquist E.A."/>
            <person name="Lipzen A."/>
            <person name="Lundell T."/>
            <person name="Morin E."/>
            <person name="Murat C."/>
            <person name="Sun H."/>
            <person name="Tunlid A."/>
            <person name="Henrissat B."/>
            <person name="Grigoriev I.V."/>
            <person name="Hibbett D.S."/>
            <person name="Martin F."/>
            <person name="Nordberg H.P."/>
            <person name="Cantor M.N."/>
            <person name="Hua S.X."/>
        </authorList>
    </citation>
    <scope>NUCLEOTIDE SEQUENCE [LARGE SCALE GENOMIC DNA]</scope>
    <source>
        <strain evidence="2">h7</strain>
    </source>
</reference>
<dbReference type="HOGENOM" id="CLU_2904431_0_0_1"/>
<evidence type="ECO:0000313" key="2">
    <source>
        <dbReference type="Proteomes" id="UP000053424"/>
    </source>
</evidence>
<organism evidence="1 2">
    <name type="scientific">Hebeloma cylindrosporum</name>
    <dbReference type="NCBI Taxonomy" id="76867"/>
    <lineage>
        <taxon>Eukaryota</taxon>
        <taxon>Fungi</taxon>
        <taxon>Dikarya</taxon>
        <taxon>Basidiomycota</taxon>
        <taxon>Agaricomycotina</taxon>
        <taxon>Agaricomycetes</taxon>
        <taxon>Agaricomycetidae</taxon>
        <taxon>Agaricales</taxon>
        <taxon>Agaricineae</taxon>
        <taxon>Hymenogastraceae</taxon>
        <taxon>Hebeloma</taxon>
    </lineage>
</organism>
<sequence>MSTMGLACVDANVLTVRRSLGKNTHIPLEIGEDLLTQWKLGALIHERVDNHWTSQTSSRTTL</sequence>
<accession>A0A0C3BFW7</accession>
<dbReference type="AlphaFoldDB" id="A0A0C3BFW7"/>
<keyword evidence="2" id="KW-1185">Reference proteome</keyword>
<proteinExistence type="predicted"/>